<keyword evidence="2" id="KW-1185">Reference proteome</keyword>
<dbReference type="Gene3D" id="3.40.50.1000">
    <property type="entry name" value="HAD superfamily/HAD-like"/>
    <property type="match status" value="1"/>
</dbReference>
<dbReference type="RefSeq" id="WP_073194731.1">
    <property type="nucleotide sequence ID" value="NZ_FQXO01000006.1"/>
</dbReference>
<dbReference type="InterPro" id="IPR023214">
    <property type="entry name" value="HAD_sf"/>
</dbReference>
<evidence type="ECO:0000313" key="2">
    <source>
        <dbReference type="Proteomes" id="UP000183967"/>
    </source>
</evidence>
<gene>
    <name evidence="1" type="ORF">SAMN02745135_00221</name>
</gene>
<sequence>MIEIDIPSYKQLKIKYVVFDYNGTLAVDGIISSATKQRLEKLSKKVKIYVLTADTYGNVRENIKDVNVSLKIISQENGKIDKLNFIRELGAEHCIAVGNGNNDVLMLKEAQIGICIIGDEGCFTETIKNSDIIIKNINDCLDLLLNPNRLKATLRG</sequence>
<proteinExistence type="predicted"/>
<name>A0A1M5RH59_9FIRM</name>
<dbReference type="Proteomes" id="UP000183967">
    <property type="component" value="Unassembled WGS sequence"/>
</dbReference>
<protein>
    <submittedName>
        <fullName evidence="1">Soluble P-type ATPase</fullName>
    </submittedName>
</protein>
<reference evidence="2" key="1">
    <citation type="submission" date="2016-11" db="EMBL/GenBank/DDBJ databases">
        <authorList>
            <person name="Varghese N."/>
            <person name="Submissions S."/>
        </authorList>
    </citation>
    <scope>NUCLEOTIDE SEQUENCE [LARGE SCALE GENOMIC DNA]</scope>
    <source>
        <strain evidence="2">DSM 13643</strain>
    </source>
</reference>
<dbReference type="AlphaFoldDB" id="A0A1M5RH59"/>
<dbReference type="OrthoDB" id="159409at2"/>
<dbReference type="InterPro" id="IPR036412">
    <property type="entry name" value="HAD-like_sf"/>
</dbReference>
<dbReference type="EMBL" id="FQXO01000006">
    <property type="protein sequence ID" value="SHH25548.1"/>
    <property type="molecule type" value="Genomic_DNA"/>
</dbReference>
<dbReference type="SUPFAM" id="SSF56784">
    <property type="entry name" value="HAD-like"/>
    <property type="match status" value="1"/>
</dbReference>
<accession>A0A1M5RH59</accession>
<dbReference type="CDD" id="cd01427">
    <property type="entry name" value="HAD_like"/>
    <property type="match status" value="1"/>
</dbReference>
<organism evidence="1 2">
    <name type="scientific">Caloranaerobacter azorensis DSM 13643</name>
    <dbReference type="NCBI Taxonomy" id="1121264"/>
    <lineage>
        <taxon>Bacteria</taxon>
        <taxon>Bacillati</taxon>
        <taxon>Bacillota</taxon>
        <taxon>Tissierellia</taxon>
        <taxon>Tissierellales</taxon>
        <taxon>Thermohalobacteraceae</taxon>
        <taxon>Caloranaerobacter</taxon>
    </lineage>
</organism>
<evidence type="ECO:0000313" key="1">
    <source>
        <dbReference type="EMBL" id="SHH25548.1"/>
    </source>
</evidence>